<dbReference type="Proteomes" id="UP001055712">
    <property type="component" value="Unassembled WGS sequence"/>
</dbReference>
<reference evidence="2" key="2">
    <citation type="submission" date="2020-11" db="EMBL/GenBank/DDBJ databases">
        <authorList>
            <person name="Cecchin M."/>
            <person name="Marcolungo L."/>
            <person name="Rossato M."/>
            <person name="Girolomoni L."/>
            <person name="Cosentino E."/>
            <person name="Cuine S."/>
            <person name="Li-Beisson Y."/>
            <person name="Delledonne M."/>
            <person name="Ballottari M."/>
        </authorList>
    </citation>
    <scope>NUCLEOTIDE SEQUENCE</scope>
    <source>
        <strain evidence="2">211/11P</strain>
        <tissue evidence="2">Whole cell</tissue>
    </source>
</reference>
<evidence type="ECO:0000313" key="2">
    <source>
        <dbReference type="EMBL" id="KAI3432744.1"/>
    </source>
</evidence>
<evidence type="ECO:0000256" key="1">
    <source>
        <dbReference type="SAM" id="MobiDB-lite"/>
    </source>
</evidence>
<comment type="caution">
    <text evidence="2">The sequence shown here is derived from an EMBL/GenBank/DDBJ whole genome shotgun (WGS) entry which is preliminary data.</text>
</comment>
<gene>
    <name evidence="2" type="ORF">D9Q98_004285</name>
</gene>
<name>A0A9D4YXY9_CHLVU</name>
<dbReference type="EMBL" id="SIDB01000005">
    <property type="protein sequence ID" value="KAI3432744.1"/>
    <property type="molecule type" value="Genomic_DNA"/>
</dbReference>
<proteinExistence type="predicted"/>
<dbReference type="AlphaFoldDB" id="A0A9D4YXY9"/>
<feature type="region of interest" description="Disordered" evidence="1">
    <location>
        <begin position="1"/>
        <end position="104"/>
    </location>
</feature>
<protein>
    <submittedName>
        <fullName evidence="2">Uncharacterized protein</fullName>
    </submittedName>
</protein>
<organism evidence="2 3">
    <name type="scientific">Chlorella vulgaris</name>
    <name type="common">Green alga</name>
    <dbReference type="NCBI Taxonomy" id="3077"/>
    <lineage>
        <taxon>Eukaryota</taxon>
        <taxon>Viridiplantae</taxon>
        <taxon>Chlorophyta</taxon>
        <taxon>core chlorophytes</taxon>
        <taxon>Trebouxiophyceae</taxon>
        <taxon>Chlorellales</taxon>
        <taxon>Chlorellaceae</taxon>
        <taxon>Chlorella clade</taxon>
        <taxon>Chlorella</taxon>
    </lineage>
</organism>
<keyword evidence="3" id="KW-1185">Reference proteome</keyword>
<reference evidence="2" key="1">
    <citation type="journal article" date="2019" name="Plant J.">
        <title>Chlorella vulgaris genome assembly and annotation reveals the molecular basis for metabolic acclimation to high light conditions.</title>
        <authorList>
            <person name="Cecchin M."/>
            <person name="Marcolungo L."/>
            <person name="Rossato M."/>
            <person name="Girolomoni L."/>
            <person name="Cosentino E."/>
            <person name="Cuine S."/>
            <person name="Li-Beisson Y."/>
            <person name="Delledonne M."/>
            <person name="Ballottari M."/>
        </authorList>
    </citation>
    <scope>NUCLEOTIDE SEQUENCE</scope>
    <source>
        <strain evidence="2">211/11P</strain>
    </source>
</reference>
<accession>A0A9D4YXY9</accession>
<sequence>MQQVQAAIMPPSGGSSDRQHAWHALLSAVSAVEGQQARPTPSPAQKLAPASSPGTGAATTRSQPLLHRSPSPSVLSAPLPPHPGSGNTQLAKRACGKRQRCPEQPGGTALLAAAKRRCSSLGAAIATAAAAAEQRQLSLLALLARKLDAAVAAAAVPAAPGGALPTHCVPALVVRSGPSSLAAAAPDGGGSRLMAEVCTPTFAGEPVRGHFWRSCSSSPDASSLCLSPLSWAGPALVPSAGPGRQRVVVGAAAGQTQPADISAFQHQYQQRKPQQQQQPPPAVCLSHEDARQLDAARRFLALF</sequence>
<evidence type="ECO:0000313" key="3">
    <source>
        <dbReference type="Proteomes" id="UP001055712"/>
    </source>
</evidence>
<feature type="compositionally biased region" description="Polar residues" evidence="1">
    <location>
        <begin position="52"/>
        <end position="63"/>
    </location>
</feature>